<keyword evidence="3" id="KW-0808">Transferase</keyword>
<gene>
    <name evidence="3" type="ORF">ESB04_00910</name>
</gene>
<organism evidence="3 4">
    <name type="scientific">Aquirufa rosea</name>
    <dbReference type="NCBI Taxonomy" id="2509241"/>
    <lineage>
        <taxon>Bacteria</taxon>
        <taxon>Pseudomonadati</taxon>
        <taxon>Bacteroidota</taxon>
        <taxon>Cytophagia</taxon>
        <taxon>Cytophagales</taxon>
        <taxon>Flectobacillaceae</taxon>
        <taxon>Aquirufa</taxon>
    </lineage>
</organism>
<evidence type="ECO:0000259" key="1">
    <source>
        <dbReference type="Pfam" id="PF00534"/>
    </source>
</evidence>
<dbReference type="Pfam" id="PF13439">
    <property type="entry name" value="Glyco_transf_4"/>
    <property type="match status" value="1"/>
</dbReference>
<dbReference type="OrthoDB" id="9790710at2"/>
<dbReference type="InterPro" id="IPR028098">
    <property type="entry name" value="Glyco_trans_4-like_N"/>
</dbReference>
<feature type="domain" description="Glycosyltransferase subfamily 4-like N-terminal" evidence="2">
    <location>
        <begin position="28"/>
        <end position="198"/>
    </location>
</feature>
<keyword evidence="4" id="KW-1185">Reference proteome</keyword>
<dbReference type="PANTHER" id="PTHR45947">
    <property type="entry name" value="SULFOQUINOVOSYL TRANSFERASE SQD2"/>
    <property type="match status" value="1"/>
</dbReference>
<name>A0A4Q1C2E9_9BACT</name>
<reference evidence="3 4" key="1">
    <citation type="submission" date="2019-01" db="EMBL/GenBank/DDBJ databases">
        <title>Cytophagaceae bacterium strain CAR-16.</title>
        <authorList>
            <person name="Chen W.-M."/>
        </authorList>
    </citation>
    <scope>NUCLEOTIDE SEQUENCE [LARGE SCALE GENOMIC DNA]</scope>
    <source>
        <strain evidence="3 4">CAR-16</strain>
    </source>
</reference>
<dbReference type="InterPro" id="IPR001296">
    <property type="entry name" value="Glyco_trans_1"/>
</dbReference>
<dbReference type="Pfam" id="PF00534">
    <property type="entry name" value="Glycos_transf_1"/>
    <property type="match status" value="1"/>
</dbReference>
<dbReference type="PANTHER" id="PTHR45947:SF3">
    <property type="entry name" value="SULFOQUINOVOSYL TRANSFERASE SQD2"/>
    <property type="match status" value="1"/>
</dbReference>
<accession>A0A4Q1C2E9</accession>
<evidence type="ECO:0000313" key="3">
    <source>
        <dbReference type="EMBL" id="RXK52241.1"/>
    </source>
</evidence>
<proteinExistence type="predicted"/>
<dbReference type="SUPFAM" id="SSF53756">
    <property type="entry name" value="UDP-Glycosyltransferase/glycogen phosphorylase"/>
    <property type="match status" value="1"/>
</dbReference>
<dbReference type="EMBL" id="SDHY01000001">
    <property type="protein sequence ID" value="RXK52241.1"/>
    <property type="molecule type" value="Genomic_DNA"/>
</dbReference>
<protein>
    <submittedName>
        <fullName evidence="3">Glycosyltransferase</fullName>
    </submittedName>
</protein>
<dbReference type="GO" id="GO:0016757">
    <property type="term" value="F:glycosyltransferase activity"/>
    <property type="evidence" value="ECO:0007669"/>
    <property type="project" value="InterPro"/>
</dbReference>
<sequence>MLKRKKVLQVSPAYFPAISIGGPIFTNLTFSQALVDIGYDIEVLTTTQGLKKEQIQQFNIGKVSHDEFPYPIWRFHYYGYPNYTFAPGLLFWLFQHVKKFDLVVFQAVWNFPIMAAYWACKYYNIPYVIIPHGSLYDETFHLKSSKVKKLFLKIYVENMLKRARKIIFSTRDEEIKVKKFLSLPITSAILPNIVNTDQFKTLPIKGNFRTKYSINLEAIILCHYGRVTVKKGINFVIQILPSLIKKYPHIKYVIAGGEEDNYISELKNMINHLQLEDHVIFAGLLNPQEGMELLVDSQVFLLPSLSENFGMSVVEAMLCETPVIISEQVGIALELVESNAAYIIQLGNDSLENAVLELLGNPDIQVNMGKAGRKFVQEHYEFDAVKNQLKEIISGSML</sequence>
<dbReference type="InterPro" id="IPR050194">
    <property type="entry name" value="Glycosyltransferase_grp1"/>
</dbReference>
<evidence type="ECO:0000259" key="2">
    <source>
        <dbReference type="Pfam" id="PF13439"/>
    </source>
</evidence>
<dbReference type="AlphaFoldDB" id="A0A4Q1C2E9"/>
<comment type="caution">
    <text evidence="3">The sequence shown here is derived from an EMBL/GenBank/DDBJ whole genome shotgun (WGS) entry which is preliminary data.</text>
</comment>
<dbReference type="Proteomes" id="UP000289455">
    <property type="component" value="Unassembled WGS sequence"/>
</dbReference>
<feature type="domain" description="Glycosyl transferase family 1" evidence="1">
    <location>
        <begin position="208"/>
        <end position="374"/>
    </location>
</feature>
<dbReference type="RefSeq" id="WP_129025307.1">
    <property type="nucleotide sequence ID" value="NZ_SDHY01000001.1"/>
</dbReference>
<evidence type="ECO:0000313" key="4">
    <source>
        <dbReference type="Proteomes" id="UP000289455"/>
    </source>
</evidence>
<dbReference type="Gene3D" id="3.40.50.2000">
    <property type="entry name" value="Glycogen Phosphorylase B"/>
    <property type="match status" value="2"/>
</dbReference>